<dbReference type="GeneID" id="78412263"/>
<feature type="transmembrane region" description="Helical" evidence="1">
    <location>
        <begin position="13"/>
        <end position="44"/>
    </location>
</feature>
<reference evidence="2 3" key="1">
    <citation type="submission" date="2009-08" db="EMBL/GenBank/DDBJ databases">
        <authorList>
            <person name="Muzny D."/>
            <person name="Qin X."/>
            <person name="Deng J."/>
            <person name="Jiang H."/>
            <person name="Liu Y."/>
            <person name="Qu J."/>
            <person name="Song X.-Z."/>
            <person name="Zhang L."/>
            <person name="Thornton R."/>
            <person name="Coyle M."/>
            <person name="Francisco L."/>
            <person name="Jackson L."/>
            <person name="Javaid M."/>
            <person name="Korchina V."/>
            <person name="Kovar C."/>
            <person name="Mata R."/>
            <person name="Mathew T."/>
            <person name="Ngo R."/>
            <person name="Nguyen L."/>
            <person name="Nguyen N."/>
            <person name="Okwuonu G."/>
            <person name="Ongeri F."/>
            <person name="Pham C."/>
            <person name="Simmons D."/>
            <person name="Wilczek-Boney K."/>
            <person name="Hale W."/>
            <person name="Jakkamsetti A."/>
            <person name="Pham P."/>
            <person name="Ruth R."/>
            <person name="San Lucas F."/>
            <person name="Warren J."/>
            <person name="Zhang J."/>
            <person name="Zhao Z."/>
            <person name="Zhou C."/>
            <person name="Zhu D."/>
            <person name="Lee S."/>
            <person name="Bess C."/>
            <person name="Blankenburg K."/>
            <person name="Forbes L."/>
            <person name="Fu Q."/>
            <person name="Gubbala S."/>
            <person name="Hirani K."/>
            <person name="Jayaseelan J.C."/>
            <person name="Lara F."/>
            <person name="Munidasa M."/>
            <person name="Palculict T."/>
            <person name="Patil S."/>
            <person name="Pu L.-L."/>
            <person name="Saada N."/>
            <person name="Tang L."/>
            <person name="Weissenberger G."/>
            <person name="Zhu Y."/>
            <person name="Hemphill L."/>
            <person name="Shang Y."/>
            <person name="Youmans B."/>
            <person name="Ayvaz T."/>
            <person name="Ross M."/>
            <person name="Santibanez J."/>
            <person name="Aqrawi P."/>
            <person name="Gross S."/>
            <person name="Joshi V."/>
            <person name="Fowler G."/>
            <person name="Nazareth L."/>
            <person name="Reid J."/>
            <person name="Worley K."/>
            <person name="Petrosino J."/>
            <person name="Highlander S."/>
            <person name="Gibbs R."/>
        </authorList>
    </citation>
    <scope>NUCLEOTIDE SEQUENCE [LARGE SCALE GENOMIC DNA]</scope>
    <source>
        <strain evidence="2 3">ATCC 49175</strain>
    </source>
</reference>
<comment type="caution">
    <text evidence="2">The sequence shown here is derived from an EMBL/GenBank/DDBJ whole genome shotgun (WGS) entry which is preliminary data.</text>
</comment>
<dbReference type="STRING" id="638301.HMPREF0444_1523"/>
<gene>
    <name evidence="2" type="ORF">HMPREF0444_1523</name>
</gene>
<evidence type="ECO:0000256" key="1">
    <source>
        <dbReference type="SAM" id="Phobius"/>
    </source>
</evidence>
<accession>C8NHX8</accession>
<dbReference type="RefSeq" id="WP_005608125.1">
    <property type="nucleotide sequence ID" value="NZ_CP102283.1"/>
</dbReference>
<protein>
    <submittedName>
        <fullName evidence="2">Uncharacterized protein</fullName>
    </submittedName>
</protein>
<keyword evidence="3" id="KW-1185">Reference proteome</keyword>
<evidence type="ECO:0000313" key="2">
    <source>
        <dbReference type="EMBL" id="EEW36791.1"/>
    </source>
</evidence>
<keyword evidence="1" id="KW-0472">Membrane</keyword>
<keyword evidence="1" id="KW-0812">Transmembrane</keyword>
<sequence length="79" mass="9331">MKTNQLWVVFWQIITYTIFMLNVFGISRIHITFAIVTLFIGMVAGNEKEKEIRSIIKMDSKEFEQFLKNHKEDNDGYLG</sequence>
<proteinExistence type="predicted"/>
<name>C8NHX8_9LACT</name>
<evidence type="ECO:0000313" key="3">
    <source>
        <dbReference type="Proteomes" id="UP000005926"/>
    </source>
</evidence>
<organism evidence="2 3">
    <name type="scientific">Granulicatella adiacens ATCC 49175</name>
    <dbReference type="NCBI Taxonomy" id="638301"/>
    <lineage>
        <taxon>Bacteria</taxon>
        <taxon>Bacillati</taxon>
        <taxon>Bacillota</taxon>
        <taxon>Bacilli</taxon>
        <taxon>Lactobacillales</taxon>
        <taxon>Carnobacteriaceae</taxon>
        <taxon>Granulicatella</taxon>
    </lineage>
</organism>
<dbReference type="AlphaFoldDB" id="C8NHX8"/>
<dbReference type="HOGENOM" id="CLU_2601136_0_0_9"/>
<dbReference type="EMBL" id="ACKZ01000021">
    <property type="protein sequence ID" value="EEW36791.1"/>
    <property type="molecule type" value="Genomic_DNA"/>
</dbReference>
<keyword evidence="1" id="KW-1133">Transmembrane helix</keyword>
<dbReference type="Proteomes" id="UP000005926">
    <property type="component" value="Unassembled WGS sequence"/>
</dbReference>